<feature type="transmembrane region" description="Helical" evidence="7">
    <location>
        <begin position="327"/>
        <end position="346"/>
    </location>
</feature>
<comment type="subcellular location">
    <subcellularLocation>
        <location evidence="1">Cell membrane</location>
        <topology evidence="1">Multi-pass membrane protein</topology>
    </subcellularLocation>
</comment>
<feature type="transmembrane region" description="Helical" evidence="7">
    <location>
        <begin position="352"/>
        <end position="376"/>
    </location>
</feature>
<evidence type="ECO:0000256" key="4">
    <source>
        <dbReference type="ARBA" id="ARBA00022692"/>
    </source>
</evidence>
<dbReference type="InterPro" id="IPR020846">
    <property type="entry name" value="MFS_dom"/>
</dbReference>
<dbReference type="PRINTS" id="PR01036">
    <property type="entry name" value="TCRTETB"/>
</dbReference>
<accession>A0A845B821</accession>
<evidence type="ECO:0000256" key="1">
    <source>
        <dbReference type="ARBA" id="ARBA00004651"/>
    </source>
</evidence>
<feature type="transmembrane region" description="Helical" evidence="7">
    <location>
        <begin position="294"/>
        <end position="315"/>
    </location>
</feature>
<sequence>MPKPPTLRRPLVLASVMAAMFMIAIEATIVSTAMPQIASQLGDLHLYSWVFSAFLLSQTATTVVFGKLADLYGRKPVLLAGIAVFLVGSFLCGAAWSMPSLIVFRLLQGIGAGAIQPIGITVIGDLYSVQERAKIQGYLASVWGISSVMGPLAGGLIIQHLSWAWIFWINLPIGVLAAAGFFAFLKERVEHKQRSLDTIGAALFAVAVASLMVALTEAGTDGGTAAAAAAICAASTVLFVFQERRAREPMMAFGLWSRRPIATANAATLLSGMTVIGLTTFLPMYVQGVLGQSALVAGFALTMMVLGWPVGATISAKSFTRFGLRSILLFGAALLPFGALAFLVLGPGSSPVVAGLGSLVMGFGMGFLSNASIVLIQTCVGWAERGAATASNIFSRNLGSTLGATVLGAVLNFSLARGGNGLSPASSEQIRELLEHPGTAISEAAVRAALDHALHLTFWAVFAIAALTLLAATLVPRVSLDAAPQKAAGE</sequence>
<proteinExistence type="predicted"/>
<dbReference type="Proteomes" id="UP000460715">
    <property type="component" value="Unassembled WGS sequence"/>
</dbReference>
<dbReference type="EMBL" id="SNVJ01000003">
    <property type="protein sequence ID" value="MXP62668.1"/>
    <property type="molecule type" value="Genomic_DNA"/>
</dbReference>
<dbReference type="PANTHER" id="PTHR23501">
    <property type="entry name" value="MAJOR FACILITATOR SUPERFAMILY"/>
    <property type="match status" value="1"/>
</dbReference>
<dbReference type="Gene3D" id="1.20.1250.20">
    <property type="entry name" value="MFS general substrate transporter like domains"/>
    <property type="match status" value="1"/>
</dbReference>
<dbReference type="GO" id="GO:0022857">
    <property type="term" value="F:transmembrane transporter activity"/>
    <property type="evidence" value="ECO:0007669"/>
    <property type="project" value="InterPro"/>
</dbReference>
<evidence type="ECO:0000313" key="9">
    <source>
        <dbReference type="EMBL" id="MXP62668.1"/>
    </source>
</evidence>
<dbReference type="OrthoDB" id="9771737at2"/>
<feature type="transmembrane region" description="Helical" evidence="7">
    <location>
        <begin position="164"/>
        <end position="184"/>
    </location>
</feature>
<evidence type="ECO:0000256" key="3">
    <source>
        <dbReference type="ARBA" id="ARBA00022475"/>
    </source>
</evidence>
<evidence type="ECO:0000256" key="7">
    <source>
        <dbReference type="SAM" id="Phobius"/>
    </source>
</evidence>
<keyword evidence="3" id="KW-1003">Cell membrane</keyword>
<keyword evidence="5 7" id="KW-1133">Transmembrane helix</keyword>
<evidence type="ECO:0000256" key="6">
    <source>
        <dbReference type="ARBA" id="ARBA00023136"/>
    </source>
</evidence>
<evidence type="ECO:0000256" key="2">
    <source>
        <dbReference type="ARBA" id="ARBA00022448"/>
    </source>
</evidence>
<protein>
    <submittedName>
        <fullName evidence="9">MFS transporter</fullName>
    </submittedName>
</protein>
<evidence type="ECO:0000259" key="8">
    <source>
        <dbReference type="PROSITE" id="PS50850"/>
    </source>
</evidence>
<organism evidence="9 10">
    <name type="scientific">Teichococcus coralli</name>
    <dbReference type="NCBI Taxonomy" id="2545983"/>
    <lineage>
        <taxon>Bacteria</taxon>
        <taxon>Pseudomonadati</taxon>
        <taxon>Pseudomonadota</taxon>
        <taxon>Alphaproteobacteria</taxon>
        <taxon>Acetobacterales</taxon>
        <taxon>Roseomonadaceae</taxon>
        <taxon>Roseomonas</taxon>
    </lineage>
</organism>
<feature type="transmembrane region" description="Helical" evidence="7">
    <location>
        <begin position="456"/>
        <end position="476"/>
    </location>
</feature>
<reference evidence="9 10" key="1">
    <citation type="submission" date="2019-03" db="EMBL/GenBank/DDBJ databases">
        <title>Roseomonas sp. a novel Roseomonas species isolated from Sea whip Gorgonian.</title>
        <authorList>
            <person name="Li F."/>
            <person name="Pan X."/>
            <person name="Huang S."/>
            <person name="Li Z."/>
            <person name="Meng B."/>
        </authorList>
    </citation>
    <scope>NUCLEOTIDE SEQUENCE [LARGE SCALE GENOMIC DNA]</scope>
    <source>
        <strain evidence="9 10">M0104</strain>
    </source>
</reference>
<keyword evidence="2" id="KW-0813">Transport</keyword>
<feature type="transmembrane region" description="Helical" evidence="7">
    <location>
        <begin position="46"/>
        <end position="65"/>
    </location>
</feature>
<feature type="transmembrane region" description="Helical" evidence="7">
    <location>
        <begin position="138"/>
        <end position="158"/>
    </location>
</feature>
<dbReference type="Pfam" id="PF07690">
    <property type="entry name" value="MFS_1"/>
    <property type="match status" value="1"/>
</dbReference>
<keyword evidence="4 7" id="KW-0812">Transmembrane</keyword>
<feature type="transmembrane region" description="Helical" evidence="7">
    <location>
        <begin position="12"/>
        <end position="34"/>
    </location>
</feature>
<gene>
    <name evidence="9" type="ORF">E0493_04780</name>
</gene>
<feature type="transmembrane region" description="Helical" evidence="7">
    <location>
        <begin position="222"/>
        <end position="241"/>
    </location>
</feature>
<dbReference type="SUPFAM" id="SSF103473">
    <property type="entry name" value="MFS general substrate transporter"/>
    <property type="match status" value="1"/>
</dbReference>
<dbReference type="CDD" id="cd17502">
    <property type="entry name" value="MFS_Azr1_MDR_like"/>
    <property type="match status" value="1"/>
</dbReference>
<feature type="domain" description="Major facilitator superfamily (MFS) profile" evidence="8">
    <location>
        <begin position="12"/>
        <end position="480"/>
    </location>
</feature>
<comment type="caution">
    <text evidence="9">The sequence shown here is derived from an EMBL/GenBank/DDBJ whole genome shotgun (WGS) entry which is preliminary data.</text>
</comment>
<keyword evidence="6 7" id="KW-0472">Membrane</keyword>
<name>A0A845B821_9PROT</name>
<dbReference type="InterPro" id="IPR011701">
    <property type="entry name" value="MFS"/>
</dbReference>
<evidence type="ECO:0000256" key="5">
    <source>
        <dbReference type="ARBA" id="ARBA00022989"/>
    </source>
</evidence>
<keyword evidence="10" id="KW-1185">Reference proteome</keyword>
<dbReference type="GO" id="GO:0005886">
    <property type="term" value="C:plasma membrane"/>
    <property type="evidence" value="ECO:0007669"/>
    <property type="project" value="UniProtKB-SubCell"/>
</dbReference>
<evidence type="ECO:0000313" key="10">
    <source>
        <dbReference type="Proteomes" id="UP000460715"/>
    </source>
</evidence>
<feature type="transmembrane region" description="Helical" evidence="7">
    <location>
        <begin position="77"/>
        <end position="96"/>
    </location>
</feature>
<dbReference type="AlphaFoldDB" id="A0A845B821"/>
<dbReference type="InterPro" id="IPR036259">
    <property type="entry name" value="MFS_trans_sf"/>
</dbReference>
<dbReference type="PANTHER" id="PTHR23501:SF191">
    <property type="entry name" value="VACUOLAR BASIC AMINO ACID TRANSPORTER 4"/>
    <property type="match status" value="1"/>
</dbReference>
<dbReference type="Gene3D" id="1.20.1720.10">
    <property type="entry name" value="Multidrug resistance protein D"/>
    <property type="match status" value="1"/>
</dbReference>
<dbReference type="PROSITE" id="PS50850">
    <property type="entry name" value="MFS"/>
    <property type="match status" value="1"/>
</dbReference>
<dbReference type="FunFam" id="1.20.1720.10:FF:000004">
    <property type="entry name" value="EmrB/QacA family drug resistance transporter"/>
    <property type="match status" value="1"/>
</dbReference>
<feature type="transmembrane region" description="Helical" evidence="7">
    <location>
        <begin position="102"/>
        <end position="126"/>
    </location>
</feature>
<feature type="transmembrane region" description="Helical" evidence="7">
    <location>
        <begin position="397"/>
        <end position="416"/>
    </location>
</feature>
<feature type="transmembrane region" description="Helical" evidence="7">
    <location>
        <begin position="262"/>
        <end position="282"/>
    </location>
</feature>
<feature type="transmembrane region" description="Helical" evidence="7">
    <location>
        <begin position="196"/>
        <end position="216"/>
    </location>
</feature>